<evidence type="ECO:0000313" key="6">
    <source>
        <dbReference type="Proteomes" id="UP000248168"/>
    </source>
</evidence>
<evidence type="ECO:0000256" key="3">
    <source>
        <dbReference type="ARBA" id="ARBA00022840"/>
    </source>
</evidence>
<dbReference type="GO" id="GO:0016887">
    <property type="term" value="F:ATP hydrolysis activity"/>
    <property type="evidence" value="ECO:0007669"/>
    <property type="project" value="InterPro"/>
</dbReference>
<dbReference type="SUPFAM" id="SSF52540">
    <property type="entry name" value="P-loop containing nucleoside triphosphate hydrolases"/>
    <property type="match status" value="1"/>
</dbReference>
<evidence type="ECO:0000259" key="4">
    <source>
        <dbReference type="SMART" id="SM00382"/>
    </source>
</evidence>
<evidence type="ECO:0000313" key="5">
    <source>
        <dbReference type="EMBL" id="SPP63961.1"/>
    </source>
</evidence>
<evidence type="ECO:0000256" key="2">
    <source>
        <dbReference type="ARBA" id="ARBA00022741"/>
    </source>
</evidence>
<protein>
    <submittedName>
        <fullName evidence="5">AAA ATPase, central region</fullName>
    </submittedName>
</protein>
<gene>
    <name evidence="5" type="ORF">NITLEN_11047</name>
</gene>
<sequence>MASGKILRQLIKAGANGDTAAFRQASEAIIQEEREKQHHLLANDLERILYGDTFQPQPLRHGLKEHIPIDQERGLPLLIVREPARRMDEVVLTPEAKQVVEDVLEQHNRGDVLRSYGMRPSDRLLFCGPPGCGKTVTAEVIATELDRPLALIRLDSVVSSYLGETAANLRKVFDFIESISTVALFDEFDALGKERADASEHGELKRVVNAVLQMLDAYQGKSLIIAATNHEGILDSAIWRRFEEVVVFPPPSGKETVELLGLKSRGVRRDFEANDKKVLTLFKGRSHADIERILRRAIKEMILKGQEFLSIGHLKRAHEREIPRDTRLKMGKSKNARLSASED</sequence>
<keyword evidence="3" id="KW-0067">ATP-binding</keyword>
<keyword evidence="2" id="KW-0547">Nucleotide-binding</keyword>
<evidence type="ECO:0000256" key="1">
    <source>
        <dbReference type="ARBA" id="ARBA00006914"/>
    </source>
</evidence>
<dbReference type="GO" id="GO:0005524">
    <property type="term" value="F:ATP binding"/>
    <property type="evidence" value="ECO:0007669"/>
    <property type="project" value="UniProtKB-KW"/>
</dbReference>
<dbReference type="PANTHER" id="PTHR23073">
    <property type="entry name" value="26S PROTEASOME REGULATORY SUBUNIT"/>
    <property type="match status" value="1"/>
</dbReference>
<dbReference type="CDD" id="cd19481">
    <property type="entry name" value="RecA-like_protease"/>
    <property type="match status" value="1"/>
</dbReference>
<dbReference type="InterPro" id="IPR003593">
    <property type="entry name" value="AAA+_ATPase"/>
</dbReference>
<dbReference type="InterPro" id="IPR050221">
    <property type="entry name" value="26S_Proteasome_ATPase"/>
</dbReference>
<dbReference type="InterPro" id="IPR027417">
    <property type="entry name" value="P-loop_NTPase"/>
</dbReference>
<proteinExistence type="inferred from homology"/>
<dbReference type="InParanoid" id="A0A330L2H5"/>
<comment type="similarity">
    <text evidence="1">Belongs to the AAA ATPase family.</text>
</comment>
<reference evidence="6" key="1">
    <citation type="submission" date="2018-04" db="EMBL/GenBank/DDBJ databases">
        <authorList>
            <person name="Lucker S."/>
            <person name="Sakoula D."/>
        </authorList>
    </citation>
    <scope>NUCLEOTIDE SEQUENCE [LARGE SCALE GENOMIC DNA]</scope>
</reference>
<dbReference type="SMART" id="SM00382">
    <property type="entry name" value="AAA"/>
    <property type="match status" value="1"/>
</dbReference>
<keyword evidence="6" id="KW-1185">Reference proteome</keyword>
<dbReference type="InterPro" id="IPR003959">
    <property type="entry name" value="ATPase_AAA_core"/>
</dbReference>
<organism evidence="5 6">
    <name type="scientific">Nitrospira lenta</name>
    <dbReference type="NCBI Taxonomy" id="1436998"/>
    <lineage>
        <taxon>Bacteria</taxon>
        <taxon>Pseudomonadati</taxon>
        <taxon>Nitrospirota</taxon>
        <taxon>Nitrospiria</taxon>
        <taxon>Nitrospirales</taxon>
        <taxon>Nitrospiraceae</taxon>
        <taxon>Nitrospira</taxon>
    </lineage>
</organism>
<feature type="domain" description="AAA+ ATPase" evidence="4">
    <location>
        <begin position="120"/>
        <end position="252"/>
    </location>
</feature>
<accession>A0A330L2H5</accession>
<dbReference type="OrthoDB" id="9809379at2"/>
<dbReference type="Proteomes" id="UP000248168">
    <property type="component" value="Unassembled WGS sequence"/>
</dbReference>
<dbReference type="RefSeq" id="WP_121988411.1">
    <property type="nucleotide sequence ID" value="NZ_OUNR01000001.1"/>
</dbReference>
<dbReference type="Gene3D" id="3.40.50.300">
    <property type="entry name" value="P-loop containing nucleotide triphosphate hydrolases"/>
    <property type="match status" value="1"/>
</dbReference>
<dbReference type="Pfam" id="PF00004">
    <property type="entry name" value="AAA"/>
    <property type="match status" value="1"/>
</dbReference>
<dbReference type="AlphaFoldDB" id="A0A330L2H5"/>
<dbReference type="EMBL" id="OUNR01000001">
    <property type="protein sequence ID" value="SPP63961.1"/>
    <property type="molecule type" value="Genomic_DNA"/>
</dbReference>
<name>A0A330L2H5_9BACT</name>